<dbReference type="Gene3D" id="3.40.50.620">
    <property type="entry name" value="HUPs"/>
    <property type="match status" value="1"/>
</dbReference>
<comment type="caution">
    <text evidence="1">The sequence shown here is derived from an EMBL/GenBank/DDBJ whole genome shotgun (WGS) entry which is preliminary data.</text>
</comment>
<evidence type="ECO:0000313" key="1">
    <source>
        <dbReference type="EMBL" id="GEO07560.1"/>
    </source>
</evidence>
<organism evidence="1 2">
    <name type="scientific">Segetibacter aerophilus</name>
    <dbReference type="NCBI Taxonomy" id="670293"/>
    <lineage>
        <taxon>Bacteria</taxon>
        <taxon>Pseudomonadati</taxon>
        <taxon>Bacteroidota</taxon>
        <taxon>Chitinophagia</taxon>
        <taxon>Chitinophagales</taxon>
        <taxon>Chitinophagaceae</taxon>
        <taxon>Segetibacter</taxon>
    </lineage>
</organism>
<dbReference type="PANTHER" id="PTHR38657">
    <property type="entry name" value="SLR1343 PROTEIN"/>
    <property type="match status" value="1"/>
</dbReference>
<dbReference type="OrthoDB" id="5288100at2"/>
<protein>
    <submittedName>
        <fullName evidence="1">Cryptochrome/photolyase family protein</fullName>
    </submittedName>
</protein>
<dbReference type="PANTHER" id="PTHR38657:SF1">
    <property type="entry name" value="SLR1343 PROTEIN"/>
    <property type="match status" value="1"/>
</dbReference>
<evidence type="ECO:0000313" key="2">
    <source>
        <dbReference type="Proteomes" id="UP000321513"/>
    </source>
</evidence>
<sequence>MLSTFRAHAVTLIFPHQLFRQHPAVSAGRSVILIEELLYFNQYNFIKQKLVLHRASMKFYQSYLEQKHTVNYIEATDENCDVRKLIPALAKVGVTEIHYVEVSDYLLERRISKAAQKYGIKVIKYQSPNFLSTLSDVDDYFNEKNRYFMTDFYKWQRKLRGILMEGGNQPVGGKWSFDEDNRQKIPKGTSIPRVTFPAENKFVTEAKDYVTKNYSTNYGSTTVQANVQKGFFPVTFEEAEQWLEQFFEERFMHFGVYEDAMVSKENFLFHGTLTPMLNIGLLNPHQIIDRALETAAKHTIPINSLEGFIRQIMGWREYIHIVYMREGSKQRTKNYWGFTRKIPISFWKGTTGIVPVDTVIQKILNVGYCHHIERLMVMGNFMLLCEFDPDDVYKWFMEMFVDAYDWVMVPNTYGMTQFSDGGIMMTKPYISSSNYIMKMSDYKKGDWQLTWDALFWRFMHVHRDVMGANKRLSMLLRTYDNMPKEKQHLLMKTANDFLQQLEEVYEKAV</sequence>
<dbReference type="GO" id="GO:0016829">
    <property type="term" value="F:lyase activity"/>
    <property type="evidence" value="ECO:0007669"/>
    <property type="project" value="UniProtKB-KW"/>
</dbReference>
<dbReference type="Gene3D" id="1.10.579.10">
    <property type="entry name" value="DNA Cyclobutane Dipyrimidine Photolyase, subunit A, domain 3"/>
    <property type="match status" value="1"/>
</dbReference>
<dbReference type="Proteomes" id="UP000321513">
    <property type="component" value="Unassembled WGS sequence"/>
</dbReference>
<dbReference type="InterPro" id="IPR007357">
    <property type="entry name" value="PhrB-like"/>
</dbReference>
<reference evidence="1 2" key="1">
    <citation type="submission" date="2019-07" db="EMBL/GenBank/DDBJ databases">
        <title>Whole genome shotgun sequence of Segetibacter aerophilus NBRC 106135.</title>
        <authorList>
            <person name="Hosoyama A."/>
            <person name="Uohara A."/>
            <person name="Ohji S."/>
            <person name="Ichikawa N."/>
        </authorList>
    </citation>
    <scope>NUCLEOTIDE SEQUENCE [LARGE SCALE GENOMIC DNA]</scope>
    <source>
        <strain evidence="1 2">NBRC 106135</strain>
    </source>
</reference>
<dbReference type="InterPro" id="IPR052551">
    <property type="entry name" value="UV-DNA_repair_photolyase"/>
</dbReference>
<dbReference type="SUPFAM" id="SSF48173">
    <property type="entry name" value="Cryptochrome/photolyase FAD-binding domain"/>
    <property type="match status" value="1"/>
</dbReference>
<gene>
    <name evidence="1" type="ORF">SAE01_00560</name>
</gene>
<dbReference type="Gene3D" id="1.10.10.1710">
    <property type="entry name" value="Deoxyribodipyrimidine photolyase-related"/>
    <property type="match status" value="1"/>
</dbReference>
<proteinExistence type="predicted"/>
<dbReference type="Pfam" id="PF04244">
    <property type="entry name" value="DPRP"/>
    <property type="match status" value="1"/>
</dbReference>
<keyword evidence="1" id="KW-0456">Lyase</keyword>
<dbReference type="InterPro" id="IPR014729">
    <property type="entry name" value="Rossmann-like_a/b/a_fold"/>
</dbReference>
<accession>A0A512B6G1</accession>
<dbReference type="RefSeq" id="WP_147201531.1">
    <property type="nucleotide sequence ID" value="NZ_BJYT01000001.1"/>
</dbReference>
<name>A0A512B6G1_9BACT</name>
<dbReference type="Gene3D" id="1.25.40.80">
    <property type="match status" value="1"/>
</dbReference>
<dbReference type="AlphaFoldDB" id="A0A512B6G1"/>
<dbReference type="EMBL" id="BJYT01000001">
    <property type="protein sequence ID" value="GEO07560.1"/>
    <property type="molecule type" value="Genomic_DNA"/>
</dbReference>
<dbReference type="InterPro" id="IPR036134">
    <property type="entry name" value="Crypto/Photolyase_FAD-like_sf"/>
</dbReference>
<keyword evidence="2" id="KW-1185">Reference proteome</keyword>